<keyword evidence="1" id="KW-1133">Transmembrane helix</keyword>
<dbReference type="Pfam" id="PF00990">
    <property type="entry name" value="GGDEF"/>
    <property type="match status" value="1"/>
</dbReference>
<reference evidence="4" key="1">
    <citation type="journal article" date="2019" name="Int. J. Syst. Evol. Microbiol.">
        <title>The Global Catalogue of Microorganisms (GCM) 10K type strain sequencing project: providing services to taxonomists for standard genome sequencing and annotation.</title>
        <authorList>
            <consortium name="The Broad Institute Genomics Platform"/>
            <consortium name="The Broad Institute Genome Sequencing Center for Infectious Disease"/>
            <person name="Wu L."/>
            <person name="Ma J."/>
        </authorList>
    </citation>
    <scope>NUCLEOTIDE SEQUENCE [LARGE SCALE GENOMIC DNA]</scope>
    <source>
        <strain evidence="4">CCUG 55590</strain>
    </source>
</reference>
<dbReference type="InterPro" id="IPR050469">
    <property type="entry name" value="Diguanylate_Cyclase"/>
</dbReference>
<keyword evidence="1" id="KW-0472">Membrane</keyword>
<feature type="transmembrane region" description="Helical" evidence="1">
    <location>
        <begin position="42"/>
        <end position="73"/>
    </location>
</feature>
<evidence type="ECO:0000313" key="4">
    <source>
        <dbReference type="Proteomes" id="UP001596439"/>
    </source>
</evidence>
<protein>
    <submittedName>
        <fullName evidence="3">GGDEF domain-containing protein</fullName>
    </submittedName>
</protein>
<sequence length="285" mass="32615">MDTSFRKTSLISLQIGLLLLAVAVLFMYVPDLGKVQNEGMMLIALAVCISLFAGMRAGLFTTLLILFLFGSLYFWNMFFRPGDQTFLFSEATLFYYGLWLIGLVILSGSVYERINQLSQTNIALLEKVRRLVAIDDETGLDNADRFELELQLEIDRTNRHGESFTVLLYKIDHLADFKGLYGAEESTRFLTFFSERLHQSTRTTDKKFRLSTEEFALILPYASEENMEIILNRFRRMIGDYHISNGKTISFTNHIAHYTVTNKSGIESPADVLGLMRNELKSYAL</sequence>
<dbReference type="Proteomes" id="UP001596439">
    <property type="component" value="Unassembled WGS sequence"/>
</dbReference>
<dbReference type="InterPro" id="IPR029787">
    <property type="entry name" value="Nucleotide_cyclase"/>
</dbReference>
<accession>A0ABW2PHF0</accession>
<gene>
    <name evidence="3" type="ORF">ACFQO8_02050</name>
</gene>
<dbReference type="NCBIfam" id="TIGR00254">
    <property type="entry name" value="GGDEF"/>
    <property type="match status" value="1"/>
</dbReference>
<dbReference type="InterPro" id="IPR043128">
    <property type="entry name" value="Rev_trsase/Diguanyl_cyclase"/>
</dbReference>
<evidence type="ECO:0000259" key="2">
    <source>
        <dbReference type="PROSITE" id="PS50887"/>
    </source>
</evidence>
<comment type="caution">
    <text evidence="3">The sequence shown here is derived from an EMBL/GenBank/DDBJ whole genome shotgun (WGS) entry which is preliminary data.</text>
</comment>
<organism evidence="3 4">
    <name type="scientific">Exiguobacterium aestuarii</name>
    <dbReference type="NCBI Taxonomy" id="273527"/>
    <lineage>
        <taxon>Bacteria</taxon>
        <taxon>Bacillati</taxon>
        <taxon>Bacillota</taxon>
        <taxon>Bacilli</taxon>
        <taxon>Bacillales</taxon>
        <taxon>Bacillales Family XII. Incertae Sedis</taxon>
        <taxon>Exiguobacterium</taxon>
    </lineage>
</organism>
<dbReference type="Gene3D" id="3.30.70.270">
    <property type="match status" value="1"/>
</dbReference>
<dbReference type="PANTHER" id="PTHR45138">
    <property type="entry name" value="REGULATORY COMPONENTS OF SENSORY TRANSDUCTION SYSTEM"/>
    <property type="match status" value="1"/>
</dbReference>
<dbReference type="EMBL" id="JBHTCE010000001">
    <property type="protein sequence ID" value="MFC7388907.1"/>
    <property type="molecule type" value="Genomic_DNA"/>
</dbReference>
<feature type="transmembrane region" description="Helical" evidence="1">
    <location>
        <begin position="93"/>
        <end position="111"/>
    </location>
</feature>
<dbReference type="PANTHER" id="PTHR45138:SF9">
    <property type="entry name" value="DIGUANYLATE CYCLASE DGCM-RELATED"/>
    <property type="match status" value="1"/>
</dbReference>
<evidence type="ECO:0000256" key="1">
    <source>
        <dbReference type="SAM" id="Phobius"/>
    </source>
</evidence>
<name>A0ABW2PHF0_9BACL</name>
<dbReference type="RefSeq" id="WP_214786499.1">
    <property type="nucleotide sequence ID" value="NZ_JANIEL010000019.1"/>
</dbReference>
<evidence type="ECO:0000313" key="3">
    <source>
        <dbReference type="EMBL" id="MFC7388907.1"/>
    </source>
</evidence>
<feature type="domain" description="GGDEF" evidence="2">
    <location>
        <begin position="162"/>
        <end position="285"/>
    </location>
</feature>
<dbReference type="PROSITE" id="PS50887">
    <property type="entry name" value="GGDEF"/>
    <property type="match status" value="1"/>
</dbReference>
<dbReference type="InterPro" id="IPR000160">
    <property type="entry name" value="GGDEF_dom"/>
</dbReference>
<feature type="transmembrane region" description="Helical" evidence="1">
    <location>
        <begin position="12"/>
        <end position="30"/>
    </location>
</feature>
<keyword evidence="4" id="KW-1185">Reference proteome</keyword>
<proteinExistence type="predicted"/>
<dbReference type="SMART" id="SM00267">
    <property type="entry name" value="GGDEF"/>
    <property type="match status" value="1"/>
</dbReference>
<keyword evidence="1" id="KW-0812">Transmembrane</keyword>
<dbReference type="SUPFAM" id="SSF55073">
    <property type="entry name" value="Nucleotide cyclase"/>
    <property type="match status" value="1"/>
</dbReference>